<gene>
    <name evidence="8" type="primary">aaeB</name>
    <name evidence="9" type="ORF">NG42_05345</name>
    <name evidence="10" type="ORF">NG43_03730</name>
</gene>
<comment type="caution">
    <text evidence="9">The sequence shown here is derived from an EMBL/GenBank/DDBJ whole genome shotgun (WGS) entry which is preliminary data.</text>
</comment>
<organism evidence="9 12">
    <name type="scientific">Winslowiella iniecta</name>
    <dbReference type="NCBI Taxonomy" id="1560201"/>
    <lineage>
        <taxon>Bacteria</taxon>
        <taxon>Pseudomonadati</taxon>
        <taxon>Pseudomonadota</taxon>
        <taxon>Gammaproteobacteria</taxon>
        <taxon>Enterobacterales</taxon>
        <taxon>Erwiniaceae</taxon>
        <taxon>Winslowiella</taxon>
    </lineage>
</organism>
<protein>
    <recommendedName>
        <fullName evidence="8">p-hydroxybenzoic acid efflux pump subunit AaeB</fullName>
        <shortName evidence="8">pHBA efflux pump protein B</shortName>
    </recommendedName>
</protein>
<evidence type="ECO:0000256" key="5">
    <source>
        <dbReference type="ARBA" id="ARBA00022692"/>
    </source>
</evidence>
<sequence>MDGFTLERMRFPLKLTFAVVMALFIGFHFNLETPRWAVMTAGIVAGGTAFAAGGDPFSGALRHRGLLRIIGTFIGCIAALVIMISTIRAPALMLMLCCLWAGICVWLSSLIKVENSYALGLAGYTALIIIVSVDAQPNGSVLLAPQFAIERCSEIVIGIVCAIVADLLFSPRSIKNNIDREIDSLLVDHYKLLQLCIAHADKEDVDKSWADLVRRTNALNGMRNLLMMESARWKNVNRRLVALHTLSLKLITQAAETFLIQNSRPEYLPPQYKVLFEKPVNSVSDVHKRMKLMRRVITASSSKQTPITVASWVGNATRYLLLLKGIHSNSRISGTEEAILDGEVVIKAKSAESRHAIINGIRTFVATAAGSLFWLYTGWTSGSGCMVMLAVITALAMRMPNPLMMAKDFLYGMAVAIPLGGIYFMFILPATQQSLLLLLIAIGALAFVAGIFIQRRQLGTLGAFIGTLNILVLDNPMTFQIHTFIDGALGQCIGAFVATMVILLIRDTSKARIARTLLNRFMYAAVSAMTTNQARRNENHLPALYQQLFMLLNMFPGDIDKYRLALTLIIGHQRLRNADIPINAELSAFHKQLRYTADRVIAAHSDDKRRYYFQRLLREFDEYQEKLVAYDAPTTVTEPVKRLADMLNKYQNTLISV</sequence>
<dbReference type="Pfam" id="PF04632">
    <property type="entry name" value="FUSC"/>
    <property type="match status" value="1"/>
</dbReference>
<dbReference type="GO" id="GO:0046942">
    <property type="term" value="P:carboxylic acid transport"/>
    <property type="evidence" value="ECO:0007669"/>
    <property type="project" value="InterPro"/>
</dbReference>
<dbReference type="RefSeq" id="WP_052898236.1">
    <property type="nucleotide sequence ID" value="NZ_JRXE01000006.1"/>
</dbReference>
<reference evidence="11 12" key="1">
    <citation type="journal article" date="2015" name="Int. J. Syst. Evol. Microbiol.">
        <title>Erwinia iniecta sp. nov., isolated from Russian wheat aphids (Diuraphis noxia).</title>
        <authorList>
            <person name="Campillo T."/>
            <person name="Luna E."/>
            <person name="Portier P."/>
            <person name="Fischer-Le Saux M."/>
            <person name="Lapitan N."/>
            <person name="Tisserat N.A."/>
            <person name="Leach J.E."/>
        </authorList>
    </citation>
    <scope>NUCLEOTIDE SEQUENCE [LARGE SCALE GENOMIC DNA]</scope>
    <source>
        <strain evidence="9 12">B120</strain>
        <strain evidence="10 11">B149</strain>
    </source>
</reference>
<comment type="subcellular location">
    <subcellularLocation>
        <location evidence="1 8">Cell membrane</location>
        <topology evidence="1 8">Multi-pass membrane protein</topology>
    </subcellularLocation>
</comment>
<dbReference type="GO" id="GO:0005886">
    <property type="term" value="C:plasma membrane"/>
    <property type="evidence" value="ECO:0007669"/>
    <property type="project" value="UniProtKB-SubCell"/>
</dbReference>
<keyword evidence="12" id="KW-1185">Reference proteome</keyword>
<dbReference type="EMBL" id="JRXF01000004">
    <property type="protein sequence ID" value="KOC94579.1"/>
    <property type="molecule type" value="Genomic_DNA"/>
</dbReference>
<feature type="transmembrane region" description="Helical" evidence="8">
    <location>
        <begin position="409"/>
        <end position="428"/>
    </location>
</feature>
<dbReference type="STRING" id="1560201.NG42_05345"/>
<dbReference type="InterPro" id="IPR006726">
    <property type="entry name" value="PHBA_efflux_AaeB/fusaric-R"/>
</dbReference>
<dbReference type="PATRIC" id="fig|1560201.3.peg.1146"/>
<dbReference type="Proteomes" id="UP000037088">
    <property type="component" value="Unassembled WGS sequence"/>
</dbReference>
<evidence type="ECO:0000256" key="8">
    <source>
        <dbReference type="HAMAP-Rule" id="MF_01545"/>
    </source>
</evidence>
<keyword evidence="3 8" id="KW-1003">Cell membrane</keyword>
<dbReference type="InterPro" id="IPR023706">
    <property type="entry name" value="PHBA_efflux_pump_AaeB"/>
</dbReference>
<feature type="transmembrane region" description="Helical" evidence="8">
    <location>
        <begin position="91"/>
        <end position="110"/>
    </location>
</feature>
<evidence type="ECO:0000313" key="10">
    <source>
        <dbReference type="EMBL" id="KOC94579.1"/>
    </source>
</evidence>
<dbReference type="AlphaFoldDB" id="A0A0L7T7B0"/>
<feature type="transmembrane region" description="Helical" evidence="8">
    <location>
        <begin position="488"/>
        <end position="505"/>
    </location>
</feature>
<dbReference type="Proteomes" id="UP000036851">
    <property type="component" value="Unassembled WGS sequence"/>
</dbReference>
<feature type="transmembrane region" description="Helical" evidence="8">
    <location>
        <begin position="36"/>
        <end position="54"/>
    </location>
</feature>
<feature type="transmembrane region" description="Helical" evidence="8">
    <location>
        <begin position="381"/>
        <end position="397"/>
    </location>
</feature>
<evidence type="ECO:0000256" key="2">
    <source>
        <dbReference type="ARBA" id="ARBA00022448"/>
    </source>
</evidence>
<comment type="caution">
    <text evidence="8">Lacks conserved residue(s) required for the propagation of feature annotation.</text>
</comment>
<dbReference type="PANTHER" id="PTHR30509">
    <property type="entry name" value="P-HYDROXYBENZOIC ACID EFFLUX PUMP SUBUNIT-RELATED"/>
    <property type="match status" value="1"/>
</dbReference>
<feature type="transmembrane region" description="Helical" evidence="8">
    <location>
        <begin position="155"/>
        <end position="174"/>
    </location>
</feature>
<comment type="similarity">
    <text evidence="8">Belongs to the aromatic acid exporter ArAE (TC 2.A.85) family.</text>
</comment>
<comment type="function">
    <text evidence="8">Forms an efflux pump with AaeA. Could function as a metabolic relief valve, allowing to eliminate certain compounds when they accumulate to high levels in the cell.</text>
</comment>
<keyword evidence="6 8" id="KW-1133">Transmembrane helix</keyword>
<evidence type="ECO:0000313" key="12">
    <source>
        <dbReference type="Proteomes" id="UP000037088"/>
    </source>
</evidence>
<keyword evidence="5 8" id="KW-0812">Transmembrane</keyword>
<feature type="transmembrane region" description="Helical" evidence="8">
    <location>
        <begin position="117"/>
        <end position="135"/>
    </location>
</feature>
<feature type="transmembrane region" description="Helical" evidence="8">
    <location>
        <begin position="12"/>
        <end position="30"/>
    </location>
</feature>
<keyword evidence="7 8" id="KW-0472">Membrane</keyword>
<keyword evidence="2 8" id="KW-0813">Transport</keyword>
<evidence type="ECO:0000256" key="7">
    <source>
        <dbReference type="ARBA" id="ARBA00023136"/>
    </source>
</evidence>
<dbReference type="NCBIfam" id="NF007916">
    <property type="entry name" value="PRK10631.1"/>
    <property type="match status" value="1"/>
</dbReference>
<evidence type="ECO:0000256" key="6">
    <source>
        <dbReference type="ARBA" id="ARBA00022989"/>
    </source>
</evidence>
<accession>A0A0L7T7B0</accession>
<name>A0A0L7T7B0_9GAMM</name>
<keyword evidence="4" id="KW-0997">Cell inner membrane</keyword>
<dbReference type="HAMAP" id="MF_01545">
    <property type="entry name" value="AaeB"/>
    <property type="match status" value="1"/>
</dbReference>
<dbReference type="GO" id="GO:0022857">
    <property type="term" value="F:transmembrane transporter activity"/>
    <property type="evidence" value="ECO:0007669"/>
    <property type="project" value="UniProtKB-UniRule"/>
</dbReference>
<dbReference type="PANTHER" id="PTHR30509:SF9">
    <property type="entry name" value="MULTIDRUG RESISTANCE PROTEIN MDTO"/>
    <property type="match status" value="1"/>
</dbReference>
<dbReference type="OrthoDB" id="9807111at2"/>
<feature type="transmembrane region" description="Helical" evidence="8">
    <location>
        <begin position="66"/>
        <end position="85"/>
    </location>
</feature>
<evidence type="ECO:0000313" key="9">
    <source>
        <dbReference type="EMBL" id="KOC91272.1"/>
    </source>
</evidence>
<feature type="transmembrane region" description="Helical" evidence="8">
    <location>
        <begin position="434"/>
        <end position="453"/>
    </location>
</feature>
<evidence type="ECO:0000256" key="4">
    <source>
        <dbReference type="ARBA" id="ARBA00022519"/>
    </source>
</evidence>
<evidence type="ECO:0000256" key="1">
    <source>
        <dbReference type="ARBA" id="ARBA00004651"/>
    </source>
</evidence>
<dbReference type="EMBL" id="JRXE01000006">
    <property type="protein sequence ID" value="KOC91272.1"/>
    <property type="molecule type" value="Genomic_DNA"/>
</dbReference>
<evidence type="ECO:0000313" key="11">
    <source>
        <dbReference type="Proteomes" id="UP000036851"/>
    </source>
</evidence>
<proteinExistence type="inferred from homology"/>
<evidence type="ECO:0000256" key="3">
    <source>
        <dbReference type="ARBA" id="ARBA00022475"/>
    </source>
</evidence>